<accession>A0A5E4SJ44</accession>
<dbReference type="RefSeq" id="WP_150554368.1">
    <property type="nucleotide sequence ID" value="NZ_CABPSC010000002.1"/>
</dbReference>
<sequence>MTSIDMLTNLIPPAAGSVAAKTSSLATAPQRATSPASQGATPPASVVAGSSTVVTLSQAPAVANWPTYRQPVVNGATLLWQQAPSDPLSLLMAGNVSTSALGNRLDQLGARLLESIAGGAATYSQSVLRSTSGAPPSGAELAVQQARLRTAADNQFSLTISTASGAQVRIRLGSSDDGLSAQFDVTQGTLTDAERSELGKLADAFQRAVDGLAKQPPAIDLGALTSFDSRVLAAVDLTATLGANGKAPQALSFHADAAQRSIHVDGPAGKFDLAVDLTNLQAIGSAPAQAAARDAWLTRFDTAQARGNGDASLMAKFKGAFTALNSHYPSAPPLPRIALNAADRSVLSGLADFSASLVQTPTAPNPLRPNEADTFSYRISQQTKIDGKDTFNRTVQQDTHATLSASYHRSLWAGVPLELTTDPKSQNYEYLKVQDTAQRHVDVGYRDGLLAHAVSRRSASQSTQVMRYEMARLVSDVTTPASASRSDNLMALLSAVARNAPPGSANDGNDEGVDDVTRSEIRRRSALEIDPARLSGEGRTAGA</sequence>
<keyword evidence="3" id="KW-1185">Reference proteome</keyword>
<evidence type="ECO:0000256" key="1">
    <source>
        <dbReference type="SAM" id="MobiDB-lite"/>
    </source>
</evidence>
<evidence type="ECO:0000313" key="2">
    <source>
        <dbReference type="EMBL" id="VVD75730.1"/>
    </source>
</evidence>
<name>A0A5E4SJ44_9BURK</name>
<protein>
    <submittedName>
        <fullName evidence="2">Lactate dehydrogenase</fullName>
    </submittedName>
</protein>
<feature type="region of interest" description="Disordered" evidence="1">
    <location>
        <begin position="499"/>
        <end position="543"/>
    </location>
</feature>
<organism evidence="2 3">
    <name type="scientific">Pandoraea nosoerga</name>
    <dbReference type="NCBI Taxonomy" id="2508296"/>
    <lineage>
        <taxon>Bacteria</taxon>
        <taxon>Pseudomonadati</taxon>
        <taxon>Pseudomonadota</taxon>
        <taxon>Betaproteobacteria</taxon>
        <taxon>Burkholderiales</taxon>
        <taxon>Burkholderiaceae</taxon>
        <taxon>Pandoraea</taxon>
    </lineage>
</organism>
<dbReference type="AlphaFoldDB" id="A0A5E4SJ44"/>
<evidence type="ECO:0000313" key="3">
    <source>
        <dbReference type="Proteomes" id="UP000367825"/>
    </source>
</evidence>
<gene>
    <name evidence="2" type="ORF">PNO31109_00821</name>
</gene>
<proteinExistence type="predicted"/>
<dbReference type="OrthoDB" id="5941093at2"/>
<dbReference type="Proteomes" id="UP000367825">
    <property type="component" value="Unassembled WGS sequence"/>
</dbReference>
<feature type="compositionally biased region" description="Basic and acidic residues" evidence="1">
    <location>
        <begin position="515"/>
        <end position="531"/>
    </location>
</feature>
<reference evidence="2 3" key="1">
    <citation type="submission" date="2019-08" db="EMBL/GenBank/DDBJ databases">
        <authorList>
            <person name="Peeters C."/>
        </authorList>
    </citation>
    <scope>NUCLEOTIDE SEQUENCE [LARGE SCALE GENOMIC DNA]</scope>
    <source>
        <strain evidence="2 3">LMG 31109</strain>
    </source>
</reference>
<dbReference type="EMBL" id="CABPSC010000002">
    <property type="protein sequence ID" value="VVD75730.1"/>
    <property type="molecule type" value="Genomic_DNA"/>
</dbReference>